<feature type="signal peptide" evidence="2">
    <location>
        <begin position="1"/>
        <end position="16"/>
    </location>
</feature>
<dbReference type="GO" id="GO:0006986">
    <property type="term" value="P:response to unfolded protein"/>
    <property type="evidence" value="ECO:0007669"/>
    <property type="project" value="InterPro"/>
</dbReference>
<dbReference type="AlphaFoldDB" id="A0AAD9MQ24"/>
<dbReference type="InterPro" id="IPR008485">
    <property type="entry name" value="JAMP"/>
</dbReference>
<keyword evidence="1" id="KW-1133">Transmembrane helix</keyword>
<evidence type="ECO:0000256" key="1">
    <source>
        <dbReference type="SAM" id="Phobius"/>
    </source>
</evidence>
<dbReference type="PANTHER" id="PTHR12740:SF4">
    <property type="entry name" value="JNK1_MAPK8-ASSOCIATED MEMBRANE PROTEIN"/>
    <property type="match status" value="1"/>
</dbReference>
<feature type="transmembrane region" description="Helical" evidence="1">
    <location>
        <begin position="74"/>
        <end position="92"/>
    </location>
</feature>
<dbReference type="GO" id="GO:0031625">
    <property type="term" value="F:ubiquitin protein ligase binding"/>
    <property type="evidence" value="ECO:0007669"/>
    <property type="project" value="TreeGrafter"/>
</dbReference>
<accession>A0AAD9MQ24</accession>
<feature type="transmembrane region" description="Helical" evidence="1">
    <location>
        <begin position="231"/>
        <end position="247"/>
    </location>
</feature>
<dbReference type="Pfam" id="PF05571">
    <property type="entry name" value="JAMP"/>
    <property type="match status" value="1"/>
</dbReference>
<sequence length="322" mass="36709">MRRFLFFILSVSFAIAKDASVSIKPARCPGLYCGWNVDENGNRTTACGACPRGARPNEDKICQMCTGTLTLYDWLYLGFMAILSPILNWFFIDVTNRKKHRLLVILHLSAFFESLAAAVCTVLVSKPVGSFRLTSCPVVQLSDWYTMLKNPTVDYTTTLHCTQEAVYPLYTIVMIYYAFCLGWMLLIRIALSVHVVNNKGRRSIYAALYFLPILIIVQAVFAGLIYYSFPYILLVTSVMSNAIHLAYFENQDIKYLLKENFRTARNLVILIFHWILHSYGIIAVTLLSDPGFHGFFLCLVPFPAFFYLITVKFTDPRKLLSV</sequence>
<dbReference type="EMBL" id="JAODUP010001136">
    <property type="protein sequence ID" value="KAK2141235.1"/>
    <property type="molecule type" value="Genomic_DNA"/>
</dbReference>
<evidence type="ECO:0000313" key="4">
    <source>
        <dbReference type="Proteomes" id="UP001208570"/>
    </source>
</evidence>
<feature type="transmembrane region" description="Helical" evidence="1">
    <location>
        <begin position="267"/>
        <end position="286"/>
    </location>
</feature>
<dbReference type="GO" id="GO:0016020">
    <property type="term" value="C:membrane"/>
    <property type="evidence" value="ECO:0007669"/>
    <property type="project" value="InterPro"/>
</dbReference>
<reference evidence="3" key="1">
    <citation type="journal article" date="2023" name="Mol. Biol. Evol.">
        <title>Third-Generation Sequencing Reveals the Adaptive Role of the Epigenome in Three Deep-Sea Polychaetes.</title>
        <authorList>
            <person name="Perez M."/>
            <person name="Aroh O."/>
            <person name="Sun Y."/>
            <person name="Lan Y."/>
            <person name="Juniper S.K."/>
            <person name="Young C.R."/>
            <person name="Angers B."/>
            <person name="Qian P.Y."/>
        </authorList>
    </citation>
    <scope>NUCLEOTIDE SEQUENCE</scope>
    <source>
        <strain evidence="3">P08H-3</strain>
    </source>
</reference>
<evidence type="ECO:0008006" key="5">
    <source>
        <dbReference type="Google" id="ProtNLM"/>
    </source>
</evidence>
<keyword evidence="1" id="KW-0472">Membrane</keyword>
<dbReference type="Proteomes" id="UP001208570">
    <property type="component" value="Unassembled WGS sequence"/>
</dbReference>
<proteinExistence type="predicted"/>
<feature type="chain" id="PRO_5041897771" description="JNK1/MAPK8-associated membrane protein" evidence="2">
    <location>
        <begin position="17"/>
        <end position="322"/>
    </location>
</feature>
<dbReference type="GO" id="GO:0036503">
    <property type="term" value="P:ERAD pathway"/>
    <property type="evidence" value="ECO:0007669"/>
    <property type="project" value="TreeGrafter"/>
</dbReference>
<dbReference type="PANTHER" id="PTHR12740">
    <property type="entry name" value="JNK1/MAPK8-ASSOCIATED MEMBRANE PROTEIN"/>
    <property type="match status" value="1"/>
</dbReference>
<feature type="transmembrane region" description="Helical" evidence="1">
    <location>
        <begin position="292"/>
        <end position="311"/>
    </location>
</feature>
<keyword evidence="4" id="KW-1185">Reference proteome</keyword>
<feature type="transmembrane region" description="Helical" evidence="1">
    <location>
        <begin position="203"/>
        <end position="225"/>
    </location>
</feature>
<organism evidence="3 4">
    <name type="scientific">Paralvinella palmiformis</name>
    <dbReference type="NCBI Taxonomy" id="53620"/>
    <lineage>
        <taxon>Eukaryota</taxon>
        <taxon>Metazoa</taxon>
        <taxon>Spiralia</taxon>
        <taxon>Lophotrochozoa</taxon>
        <taxon>Annelida</taxon>
        <taxon>Polychaeta</taxon>
        <taxon>Sedentaria</taxon>
        <taxon>Canalipalpata</taxon>
        <taxon>Terebellida</taxon>
        <taxon>Terebelliformia</taxon>
        <taxon>Alvinellidae</taxon>
        <taxon>Paralvinella</taxon>
    </lineage>
</organism>
<name>A0AAD9MQ24_9ANNE</name>
<evidence type="ECO:0000256" key="2">
    <source>
        <dbReference type="SAM" id="SignalP"/>
    </source>
</evidence>
<feature type="transmembrane region" description="Helical" evidence="1">
    <location>
        <begin position="104"/>
        <end position="124"/>
    </location>
</feature>
<keyword evidence="1" id="KW-0812">Transmembrane</keyword>
<feature type="transmembrane region" description="Helical" evidence="1">
    <location>
        <begin position="169"/>
        <end position="191"/>
    </location>
</feature>
<evidence type="ECO:0000313" key="3">
    <source>
        <dbReference type="EMBL" id="KAK2141235.1"/>
    </source>
</evidence>
<keyword evidence="2" id="KW-0732">Signal</keyword>
<protein>
    <recommendedName>
        <fullName evidence="5">JNK1/MAPK8-associated membrane protein</fullName>
    </recommendedName>
</protein>
<gene>
    <name evidence="3" type="ORF">LSH36_1136g01025</name>
</gene>
<comment type="caution">
    <text evidence="3">The sequence shown here is derived from an EMBL/GenBank/DDBJ whole genome shotgun (WGS) entry which is preliminary data.</text>
</comment>